<dbReference type="Pfam" id="PF05713">
    <property type="entry name" value="MobC"/>
    <property type="match status" value="1"/>
</dbReference>
<gene>
    <name evidence="2" type="ORF">FM121_13040</name>
</gene>
<keyword evidence="3" id="KW-1185">Reference proteome</keyword>
<evidence type="ECO:0000313" key="3">
    <source>
        <dbReference type="Proteomes" id="UP000195918"/>
    </source>
</evidence>
<reference evidence="3" key="1">
    <citation type="submission" date="2017-02" db="EMBL/GenBank/DDBJ databases">
        <authorList>
            <person name="Dridi B."/>
        </authorList>
    </citation>
    <scope>NUCLEOTIDE SEQUENCE [LARGE SCALE GENOMIC DNA]</scope>
    <source>
        <strain evidence="3">bH819</strain>
    </source>
</reference>
<name>A0A1X6WTR9_9ENTE</name>
<feature type="domain" description="Bacterial mobilisation" evidence="1">
    <location>
        <begin position="60"/>
        <end position="98"/>
    </location>
</feature>
<dbReference type="InterPro" id="IPR008687">
    <property type="entry name" value="MobC"/>
</dbReference>
<protein>
    <recommendedName>
        <fullName evidence="1">Bacterial mobilisation domain-containing protein</fullName>
    </recommendedName>
</protein>
<dbReference type="OrthoDB" id="9804743at2"/>
<proteinExistence type="predicted"/>
<dbReference type="RefSeq" id="WP_086952641.1">
    <property type="nucleotide sequence ID" value="NZ_FWFD01000018.1"/>
</dbReference>
<evidence type="ECO:0000313" key="2">
    <source>
        <dbReference type="EMBL" id="SLM87016.1"/>
    </source>
</evidence>
<dbReference type="EMBL" id="FWFD01000018">
    <property type="protein sequence ID" value="SLM87016.1"/>
    <property type="molecule type" value="Genomic_DNA"/>
</dbReference>
<sequence>MERYRHKEQKIRFTEDEFNYVLSKMADSRKKKFQHFALDMLIQGEVSFVDYTELRRLVYEVKKIGTNINQIVRLANQFDDISVTDIKMLTQTLSNLTELVETELQKQQEKHSLKDCE</sequence>
<dbReference type="Proteomes" id="UP000195918">
    <property type="component" value="Unassembled WGS sequence"/>
</dbReference>
<accession>A0A1X6WTR9</accession>
<evidence type="ECO:0000259" key="1">
    <source>
        <dbReference type="Pfam" id="PF05713"/>
    </source>
</evidence>
<organism evidence="2 3">
    <name type="scientific">Vagococcus fluvialis bH819</name>
    <dbReference type="NCBI Taxonomy" id="1255619"/>
    <lineage>
        <taxon>Bacteria</taxon>
        <taxon>Bacillati</taxon>
        <taxon>Bacillota</taxon>
        <taxon>Bacilli</taxon>
        <taxon>Lactobacillales</taxon>
        <taxon>Enterococcaceae</taxon>
        <taxon>Vagococcus</taxon>
    </lineage>
</organism>
<dbReference type="AlphaFoldDB" id="A0A1X6WTR9"/>